<evidence type="ECO:0000256" key="2">
    <source>
        <dbReference type="ARBA" id="ARBA00023125"/>
    </source>
</evidence>
<dbReference type="InterPro" id="IPR009057">
    <property type="entry name" value="Homeodomain-like_sf"/>
</dbReference>
<evidence type="ECO:0000256" key="4">
    <source>
        <dbReference type="PROSITE-ProRule" id="PRU00335"/>
    </source>
</evidence>
<dbReference type="PROSITE" id="PS50977">
    <property type="entry name" value="HTH_TETR_2"/>
    <property type="match status" value="1"/>
</dbReference>
<feature type="DNA-binding region" description="H-T-H motif" evidence="4">
    <location>
        <begin position="33"/>
        <end position="52"/>
    </location>
</feature>
<dbReference type="KEGG" id="pez:HWQ56_11170"/>
<reference evidence="6 7" key="1">
    <citation type="submission" date="2020-06" db="EMBL/GenBank/DDBJ databases">
        <title>Pseudomonas eucalypticola sp. nov., an endophyte of Eucalyptus dunnii leaves with biocontrol ability of eucalyptus leaf blight.</title>
        <authorList>
            <person name="Liu Y."/>
            <person name="Song Z."/>
            <person name="Zeng H."/>
            <person name="Lu M."/>
            <person name="Wang X."/>
            <person name="Lian X."/>
            <person name="Zhang Q."/>
        </authorList>
    </citation>
    <scope>NUCLEOTIDE SEQUENCE [LARGE SCALE GENOMIC DNA]</scope>
    <source>
        <strain evidence="6 7">NP-1</strain>
    </source>
</reference>
<dbReference type="PRINTS" id="PR00455">
    <property type="entry name" value="HTHTETR"/>
</dbReference>
<dbReference type="InterPro" id="IPR036271">
    <property type="entry name" value="Tet_transcr_reg_TetR-rel_C_sf"/>
</dbReference>
<evidence type="ECO:0000259" key="5">
    <source>
        <dbReference type="PROSITE" id="PS50977"/>
    </source>
</evidence>
<keyword evidence="2 4" id="KW-0238">DNA-binding</keyword>
<keyword evidence="1" id="KW-0805">Transcription regulation</keyword>
<dbReference type="PANTHER" id="PTHR47506:SF7">
    <property type="entry name" value="TRANSCRIPTIONAL REGULATORY PROTEIN"/>
    <property type="match status" value="1"/>
</dbReference>
<sequence>MPRVSRQQTERNREIILQVATRLFRERGLKGLSVAEVMKAAGLTHGGFYGHFESKEALAAQACQQAFDQSVQRWAERTAPTRDRQGARRVLIDHYLADTNRDLPGEGCPAVGLAGDVCHEAEDSHLRRVYTQGVHALIDDYEAVMDQPQPEARRHTALVEFALMVGAITLARATEGDPLSDEILQAARESLA</sequence>
<dbReference type="Pfam" id="PF00440">
    <property type="entry name" value="TetR_N"/>
    <property type="match status" value="1"/>
</dbReference>
<dbReference type="Gene3D" id="1.10.357.10">
    <property type="entry name" value="Tetracycline Repressor, domain 2"/>
    <property type="match status" value="1"/>
</dbReference>
<proteinExistence type="predicted"/>
<accession>A0A7D5D6B8</accession>
<protein>
    <submittedName>
        <fullName evidence="6">TetR family transcriptional regulator</fullName>
    </submittedName>
</protein>
<dbReference type="EMBL" id="CP056030">
    <property type="protein sequence ID" value="QKZ04314.1"/>
    <property type="molecule type" value="Genomic_DNA"/>
</dbReference>
<dbReference type="RefSeq" id="WP_158157859.1">
    <property type="nucleotide sequence ID" value="NZ_CP056030.1"/>
</dbReference>
<dbReference type="GO" id="GO:0003677">
    <property type="term" value="F:DNA binding"/>
    <property type="evidence" value="ECO:0007669"/>
    <property type="project" value="UniProtKB-UniRule"/>
</dbReference>
<evidence type="ECO:0000256" key="3">
    <source>
        <dbReference type="ARBA" id="ARBA00023163"/>
    </source>
</evidence>
<evidence type="ECO:0000313" key="6">
    <source>
        <dbReference type="EMBL" id="QKZ04314.1"/>
    </source>
</evidence>
<dbReference type="SUPFAM" id="SSF48498">
    <property type="entry name" value="Tetracyclin repressor-like, C-terminal domain"/>
    <property type="match status" value="1"/>
</dbReference>
<dbReference type="PANTHER" id="PTHR47506">
    <property type="entry name" value="TRANSCRIPTIONAL REGULATORY PROTEIN"/>
    <property type="match status" value="1"/>
</dbReference>
<evidence type="ECO:0000256" key="1">
    <source>
        <dbReference type="ARBA" id="ARBA00023015"/>
    </source>
</evidence>
<dbReference type="SUPFAM" id="SSF46689">
    <property type="entry name" value="Homeodomain-like"/>
    <property type="match status" value="1"/>
</dbReference>
<dbReference type="InterPro" id="IPR001647">
    <property type="entry name" value="HTH_TetR"/>
</dbReference>
<feature type="domain" description="HTH tetR-type" evidence="5">
    <location>
        <begin position="10"/>
        <end position="70"/>
    </location>
</feature>
<gene>
    <name evidence="6" type="ORF">HWQ56_11170</name>
</gene>
<keyword evidence="7" id="KW-1185">Reference proteome</keyword>
<evidence type="ECO:0000313" key="7">
    <source>
        <dbReference type="Proteomes" id="UP000509568"/>
    </source>
</evidence>
<dbReference type="InterPro" id="IPR023772">
    <property type="entry name" value="DNA-bd_HTH_TetR-type_CS"/>
</dbReference>
<keyword evidence="3" id="KW-0804">Transcription</keyword>
<dbReference type="Proteomes" id="UP000509568">
    <property type="component" value="Chromosome"/>
</dbReference>
<dbReference type="PROSITE" id="PS01081">
    <property type="entry name" value="HTH_TETR_1"/>
    <property type="match status" value="1"/>
</dbReference>
<name>A0A7D5D6B8_9PSED</name>
<dbReference type="Gene3D" id="1.10.10.60">
    <property type="entry name" value="Homeodomain-like"/>
    <property type="match status" value="1"/>
</dbReference>
<organism evidence="6 7">
    <name type="scientific">Pseudomonas eucalypticola</name>
    <dbReference type="NCBI Taxonomy" id="2599595"/>
    <lineage>
        <taxon>Bacteria</taxon>
        <taxon>Pseudomonadati</taxon>
        <taxon>Pseudomonadota</taxon>
        <taxon>Gammaproteobacteria</taxon>
        <taxon>Pseudomonadales</taxon>
        <taxon>Pseudomonadaceae</taxon>
        <taxon>Pseudomonas</taxon>
    </lineage>
</organism>
<dbReference type="AlphaFoldDB" id="A0A7D5D6B8"/>